<dbReference type="EC" id="3.-.-.-" evidence="4"/>
<evidence type="ECO:0000313" key="4">
    <source>
        <dbReference type="EMBL" id="MDT7831063.1"/>
    </source>
</evidence>
<sequence length="206" mass="24163">MKLYTSKTPSVFPKLFSKYRWHFHSDEKILYLTFDDGPIPEVTEFVLEQLKKYNAKGTFFCIGKNVKKNPDIYNRILSEGHVVGNHTHNHLKGWKVKTRKYLENIAKADQYIHSKLFRPPYGKIKKKQAKALLEQGYQIIMWDVLSADFDTEITPEKCWENVKMNAKKGSIIVFHDSLKARKNMEFALPKALEHFTKEGYSFKEIS</sequence>
<dbReference type="InterPro" id="IPR002509">
    <property type="entry name" value="NODB_dom"/>
</dbReference>
<dbReference type="PANTHER" id="PTHR10587">
    <property type="entry name" value="GLYCOSYL TRANSFERASE-RELATED"/>
    <property type="match status" value="1"/>
</dbReference>
<dbReference type="Gene3D" id="3.20.20.370">
    <property type="entry name" value="Glycoside hydrolase/deacetylase"/>
    <property type="match status" value="1"/>
</dbReference>
<dbReference type="EMBL" id="JAVTTO010000001">
    <property type="protein sequence ID" value="MDT7831063.1"/>
    <property type="molecule type" value="Genomic_DNA"/>
</dbReference>
<keyword evidence="5" id="KW-1185">Reference proteome</keyword>
<evidence type="ECO:0000256" key="2">
    <source>
        <dbReference type="ARBA" id="ARBA00022801"/>
    </source>
</evidence>
<name>A0ABU3LBT6_9FLAO</name>
<dbReference type="InterPro" id="IPR050248">
    <property type="entry name" value="Polysacc_deacetylase_ArnD"/>
</dbReference>
<dbReference type="InterPro" id="IPR011330">
    <property type="entry name" value="Glyco_hydro/deAcase_b/a-brl"/>
</dbReference>
<evidence type="ECO:0000259" key="3">
    <source>
        <dbReference type="PROSITE" id="PS51677"/>
    </source>
</evidence>
<dbReference type="PANTHER" id="PTHR10587:SF133">
    <property type="entry name" value="CHITIN DEACETYLASE 1-RELATED"/>
    <property type="match status" value="1"/>
</dbReference>
<dbReference type="CDD" id="cd10917">
    <property type="entry name" value="CE4_NodB_like_6s_7s"/>
    <property type="match status" value="1"/>
</dbReference>
<feature type="domain" description="NodB homology" evidence="3">
    <location>
        <begin position="28"/>
        <end position="203"/>
    </location>
</feature>
<keyword evidence="2 4" id="KW-0378">Hydrolase</keyword>
<gene>
    <name evidence="4" type="ORF">RQM59_01660</name>
</gene>
<organism evidence="4 5">
    <name type="scientific">Asprobacillus argus</name>
    <dbReference type="NCBI Taxonomy" id="3076534"/>
    <lineage>
        <taxon>Bacteria</taxon>
        <taxon>Pseudomonadati</taxon>
        <taxon>Bacteroidota</taxon>
        <taxon>Flavobacteriia</taxon>
        <taxon>Flavobacteriales</taxon>
        <taxon>Flavobacteriaceae</taxon>
        <taxon>Asprobacillus</taxon>
    </lineage>
</organism>
<dbReference type="Pfam" id="PF01522">
    <property type="entry name" value="Polysacc_deac_1"/>
    <property type="match status" value="1"/>
</dbReference>
<reference evidence="4 5" key="1">
    <citation type="submission" date="2023-09" db="EMBL/GenBank/DDBJ databases">
        <title>Novel taxa isolated from Blanes Bay.</title>
        <authorList>
            <person name="Rey-Velasco X."/>
            <person name="Lucena T."/>
        </authorList>
    </citation>
    <scope>NUCLEOTIDE SEQUENCE [LARGE SCALE GENOMIC DNA]</scope>
    <source>
        <strain evidence="4 5">S356</strain>
    </source>
</reference>
<dbReference type="SUPFAM" id="SSF88713">
    <property type="entry name" value="Glycoside hydrolase/deacetylase"/>
    <property type="match status" value="1"/>
</dbReference>
<keyword evidence="1" id="KW-0479">Metal-binding</keyword>
<evidence type="ECO:0000256" key="1">
    <source>
        <dbReference type="ARBA" id="ARBA00022723"/>
    </source>
</evidence>
<protein>
    <submittedName>
        <fullName evidence="4">Polysaccharide deacetylase family protein</fullName>
        <ecNumber evidence="4">3.-.-.-</ecNumber>
    </submittedName>
</protein>
<evidence type="ECO:0000313" key="5">
    <source>
        <dbReference type="Proteomes" id="UP001257277"/>
    </source>
</evidence>
<dbReference type="PROSITE" id="PS51677">
    <property type="entry name" value="NODB"/>
    <property type="match status" value="1"/>
</dbReference>
<dbReference type="Proteomes" id="UP001257277">
    <property type="component" value="Unassembled WGS sequence"/>
</dbReference>
<accession>A0ABU3LBT6</accession>
<dbReference type="RefSeq" id="WP_349240317.1">
    <property type="nucleotide sequence ID" value="NZ_JAVTTO010000001.1"/>
</dbReference>
<comment type="caution">
    <text evidence="4">The sequence shown here is derived from an EMBL/GenBank/DDBJ whole genome shotgun (WGS) entry which is preliminary data.</text>
</comment>
<dbReference type="GO" id="GO:0016787">
    <property type="term" value="F:hydrolase activity"/>
    <property type="evidence" value="ECO:0007669"/>
    <property type="project" value="UniProtKB-KW"/>
</dbReference>
<proteinExistence type="predicted"/>